<feature type="compositionally biased region" description="Acidic residues" evidence="1">
    <location>
        <begin position="392"/>
        <end position="401"/>
    </location>
</feature>
<dbReference type="EMBL" id="LIAE01006923">
    <property type="protein sequence ID" value="PAV83789.1"/>
    <property type="molecule type" value="Genomic_DNA"/>
</dbReference>
<reference evidence="2 3" key="1">
    <citation type="journal article" date="2017" name="Curr. Biol.">
        <title>Genome architecture and evolution of a unichromosomal asexual nematode.</title>
        <authorList>
            <person name="Fradin H."/>
            <person name="Zegar C."/>
            <person name="Gutwein M."/>
            <person name="Lucas J."/>
            <person name="Kovtun M."/>
            <person name="Corcoran D."/>
            <person name="Baugh L.R."/>
            <person name="Kiontke K."/>
            <person name="Gunsalus K."/>
            <person name="Fitch D.H."/>
            <person name="Piano F."/>
        </authorList>
    </citation>
    <scope>NUCLEOTIDE SEQUENCE [LARGE SCALE GENOMIC DNA]</scope>
    <source>
        <strain evidence="2">PF1309</strain>
    </source>
</reference>
<dbReference type="GO" id="GO:0031573">
    <property type="term" value="P:mitotic intra-S DNA damage checkpoint signaling"/>
    <property type="evidence" value="ECO:0007669"/>
    <property type="project" value="TreeGrafter"/>
</dbReference>
<dbReference type="Gene3D" id="3.70.10.10">
    <property type="match status" value="1"/>
</dbReference>
<keyword evidence="3" id="KW-1185">Reference proteome</keyword>
<feature type="region of interest" description="Disordered" evidence="1">
    <location>
        <begin position="550"/>
        <end position="614"/>
    </location>
</feature>
<dbReference type="SUPFAM" id="SSF55979">
    <property type="entry name" value="DNA clamp"/>
    <property type="match status" value="1"/>
</dbReference>
<feature type="compositionally biased region" description="Polar residues" evidence="1">
    <location>
        <begin position="358"/>
        <end position="370"/>
    </location>
</feature>
<name>A0A2A2LC68_9BILA</name>
<dbReference type="GO" id="GO:0030896">
    <property type="term" value="C:checkpoint clamp complex"/>
    <property type="evidence" value="ECO:0007669"/>
    <property type="project" value="InterPro"/>
</dbReference>
<accession>A0A2A2LC68</accession>
<evidence type="ECO:0000313" key="2">
    <source>
        <dbReference type="EMBL" id="PAV83789.1"/>
    </source>
</evidence>
<feature type="region of interest" description="Disordered" evidence="1">
    <location>
        <begin position="349"/>
        <end position="439"/>
    </location>
</feature>
<dbReference type="GO" id="GO:0071479">
    <property type="term" value="P:cellular response to ionizing radiation"/>
    <property type="evidence" value="ECO:0007669"/>
    <property type="project" value="TreeGrafter"/>
</dbReference>
<evidence type="ECO:0000256" key="1">
    <source>
        <dbReference type="SAM" id="MobiDB-lite"/>
    </source>
</evidence>
<protein>
    <recommendedName>
        <fullName evidence="4">Cell cycle checkpoint control protein</fullName>
    </recommendedName>
</protein>
<dbReference type="InterPro" id="IPR007268">
    <property type="entry name" value="Rad9/Ddc1"/>
</dbReference>
<feature type="region of interest" description="Disordered" evidence="1">
    <location>
        <begin position="45"/>
        <end position="78"/>
    </location>
</feature>
<evidence type="ECO:0008006" key="4">
    <source>
        <dbReference type="Google" id="ProtNLM"/>
    </source>
</evidence>
<dbReference type="InterPro" id="IPR046938">
    <property type="entry name" value="DNA_clamp_sf"/>
</dbReference>
<comment type="caution">
    <text evidence="2">The sequence shown here is derived from an EMBL/GenBank/DDBJ whole genome shotgun (WGS) entry which is preliminary data.</text>
</comment>
<feature type="compositionally biased region" description="Low complexity" evidence="1">
    <location>
        <begin position="67"/>
        <end position="78"/>
    </location>
</feature>
<dbReference type="Pfam" id="PF04139">
    <property type="entry name" value="Rad9"/>
    <property type="match status" value="1"/>
</dbReference>
<evidence type="ECO:0000313" key="3">
    <source>
        <dbReference type="Proteomes" id="UP000218231"/>
    </source>
</evidence>
<dbReference type="PANTHER" id="PTHR15237">
    <property type="entry name" value="DNA REPAIR PROTEIN RAD9"/>
    <property type="match status" value="1"/>
</dbReference>
<proteinExistence type="predicted"/>
<dbReference type="STRING" id="2018661.A0A2A2LC68"/>
<gene>
    <name evidence="2" type="ORF">WR25_22949</name>
</gene>
<dbReference type="GO" id="GO:0006281">
    <property type="term" value="P:DNA repair"/>
    <property type="evidence" value="ECO:0007669"/>
    <property type="project" value="TreeGrafter"/>
</dbReference>
<dbReference type="GO" id="GO:0000076">
    <property type="term" value="P:DNA replication checkpoint signaling"/>
    <property type="evidence" value="ECO:0007669"/>
    <property type="project" value="TreeGrafter"/>
</dbReference>
<sequence length="614" mass="68683">MVRGGAVNVSKIVEEDEDPLEQQSGAGREIDPMCVSMGKEMKMGHLLGDVDGSGTGTEVGKGQSTPNSSSGSSASHSNASSFVMQSNLKIFSKAISALSRLAEDLFLEPSEEGLLIKTFNRSRSAYGKFTFQRDFFINTDTSKLDPNTRNQCRVSMRTIMAIFKQIHYNGDLAFQQAKLVLNPNADTFIVEIKLAFDGIRTIEARVLENTSGFRASVDRNTLKNVCVLSGNLLHSIMKEVRQDSEDIVISASEDGFCFRNFGKFIAERRCRTSVTLVGERCEQFSITRKTDIAISYKEFMAIVEFANRHMAFVSLYFDLPGRPFVIALEDTASYTAEFILATIEPDDEESMAGRLSGRANSQAKTNSQQPVVEKQQKVSGIRRRLAEGEKEKEEEEEEEGEERVQRQKEDRRASGGVTRLSHGVSELMDETEADHEAEADVTEKNALFDESNHSLTAQEPFDQMDHDQLQTVQPVSEMPTYNTQDSLVDINPPAPANNWDDMDDAILDNNFLTPSIVPIKKTQTPSILRTQEEPIPAKSILLDYVPPPIPANIPETSTSKESVESMDTEDEKERRKRRKFRREFLGFKKPTQSMSQLCKDEIPLAKQSDSEGED</sequence>
<feature type="compositionally biased region" description="Basic and acidic residues" evidence="1">
    <location>
        <begin position="402"/>
        <end position="413"/>
    </location>
</feature>
<feature type="region of interest" description="Disordered" evidence="1">
    <location>
        <begin position="1"/>
        <end position="29"/>
    </location>
</feature>
<dbReference type="OrthoDB" id="60092at2759"/>
<dbReference type="Proteomes" id="UP000218231">
    <property type="component" value="Unassembled WGS sequence"/>
</dbReference>
<organism evidence="2 3">
    <name type="scientific">Diploscapter pachys</name>
    <dbReference type="NCBI Taxonomy" id="2018661"/>
    <lineage>
        <taxon>Eukaryota</taxon>
        <taxon>Metazoa</taxon>
        <taxon>Ecdysozoa</taxon>
        <taxon>Nematoda</taxon>
        <taxon>Chromadorea</taxon>
        <taxon>Rhabditida</taxon>
        <taxon>Rhabditina</taxon>
        <taxon>Rhabditomorpha</taxon>
        <taxon>Rhabditoidea</taxon>
        <taxon>Rhabditidae</taxon>
        <taxon>Diploscapter</taxon>
    </lineage>
</organism>
<dbReference type="AlphaFoldDB" id="A0A2A2LC68"/>
<dbReference type="PANTHER" id="PTHR15237:SF0">
    <property type="entry name" value="CELL CYCLE CHECKPOINT CONTROL PROTEIN"/>
    <property type="match status" value="1"/>
</dbReference>